<dbReference type="EMBL" id="JAVHNR010000009">
    <property type="protein sequence ID" value="KAK6333138.1"/>
    <property type="molecule type" value="Genomic_DNA"/>
</dbReference>
<dbReference type="HAMAP" id="MF_00055">
    <property type="entry name" value="MEMO1"/>
    <property type="match status" value="1"/>
</dbReference>
<accession>A0AAN8MT06</accession>
<evidence type="ECO:0000313" key="3">
    <source>
        <dbReference type="Proteomes" id="UP001313282"/>
    </source>
</evidence>
<dbReference type="Gene3D" id="3.40.830.10">
    <property type="entry name" value="LigB-like"/>
    <property type="match status" value="1"/>
</dbReference>
<name>A0AAN8MT06_9PEZI</name>
<dbReference type="NCBIfam" id="TIGR04336">
    <property type="entry name" value="AmmeMemoSam_B"/>
    <property type="match status" value="1"/>
</dbReference>
<evidence type="ECO:0000313" key="2">
    <source>
        <dbReference type="EMBL" id="KAK6333138.1"/>
    </source>
</evidence>
<sequence length="330" mass="36245">MSGTRSASHAGSWYSDDKGTLDRELSGYLSNVPDNIDGVGDIPPPGARIIIAPHAGYSYSGPAAAWAYKSLNLTNIKRVFILGPSHHVYLDGCALTPHEFYSTPLGTLKIDTTTTNALRSTTHFSMMSSSTDTDEHSIEMHLPYTYKVLSGFFGPENIPPVVPILVGAINSASEKHFGKVLSNYLDDPENAFIISSDFCHWGHRFSYQFYIPSPGLQGTNLRRSGAGILQGSQEIWKSIEQLDQAAIDAIETGVHDTFSIYLRDTKNTVCGRHPIGVIMAALEEVIKARQERGENVQGKGKFKFVRYEQSSKCRRLEDSSVSYASAFAVL</sequence>
<dbReference type="PANTHER" id="PTHR11060:SF0">
    <property type="entry name" value="PROTEIN MEMO1"/>
    <property type="match status" value="1"/>
</dbReference>
<reference evidence="2 3" key="1">
    <citation type="submission" date="2019-10" db="EMBL/GenBank/DDBJ databases">
        <authorList>
            <person name="Palmer J.M."/>
        </authorList>
    </citation>
    <scope>NUCLEOTIDE SEQUENCE [LARGE SCALE GENOMIC DNA]</scope>
    <source>
        <strain evidence="2 3">TWF718</strain>
    </source>
</reference>
<keyword evidence="3" id="KW-1185">Reference proteome</keyword>
<protein>
    <submittedName>
        <fullName evidence="2">Uncharacterized protein</fullName>
    </submittedName>
</protein>
<organism evidence="2 3">
    <name type="scientific">Orbilia javanica</name>
    <dbReference type="NCBI Taxonomy" id="47235"/>
    <lineage>
        <taxon>Eukaryota</taxon>
        <taxon>Fungi</taxon>
        <taxon>Dikarya</taxon>
        <taxon>Ascomycota</taxon>
        <taxon>Pezizomycotina</taxon>
        <taxon>Orbiliomycetes</taxon>
        <taxon>Orbiliales</taxon>
        <taxon>Orbiliaceae</taxon>
        <taxon>Orbilia</taxon>
    </lineage>
</organism>
<comment type="caution">
    <text evidence="2">The sequence shown here is derived from an EMBL/GenBank/DDBJ whole genome shotgun (WGS) entry which is preliminary data.</text>
</comment>
<dbReference type="Proteomes" id="UP001313282">
    <property type="component" value="Unassembled WGS sequence"/>
</dbReference>
<evidence type="ECO:0000256" key="1">
    <source>
        <dbReference type="ARBA" id="ARBA00006315"/>
    </source>
</evidence>
<dbReference type="CDD" id="cd07361">
    <property type="entry name" value="MEMO_like"/>
    <property type="match status" value="1"/>
</dbReference>
<dbReference type="InterPro" id="IPR002737">
    <property type="entry name" value="MEMO1_fam"/>
</dbReference>
<dbReference type="AlphaFoldDB" id="A0AAN8MT06"/>
<comment type="similarity">
    <text evidence="1">Belongs to the MEMO1 family.</text>
</comment>
<gene>
    <name evidence="2" type="ORF">TWF718_010960</name>
</gene>
<proteinExistence type="inferred from homology"/>
<dbReference type="Pfam" id="PF01875">
    <property type="entry name" value="Memo"/>
    <property type="match status" value="1"/>
</dbReference>
<dbReference type="PANTHER" id="PTHR11060">
    <property type="entry name" value="PROTEIN MEMO1"/>
    <property type="match status" value="1"/>
</dbReference>